<feature type="region of interest" description="Disordered" evidence="1">
    <location>
        <begin position="251"/>
        <end position="321"/>
    </location>
</feature>
<accession>A0A6H5I160</accession>
<gene>
    <name evidence="2" type="ORF">TBRA_LOCUS3705</name>
</gene>
<feature type="compositionally biased region" description="Basic and acidic residues" evidence="1">
    <location>
        <begin position="255"/>
        <end position="275"/>
    </location>
</feature>
<reference evidence="2 3" key="1">
    <citation type="submission" date="2020-02" db="EMBL/GenBank/DDBJ databases">
        <authorList>
            <person name="Ferguson B K."/>
        </authorList>
    </citation>
    <scope>NUCLEOTIDE SEQUENCE [LARGE SCALE GENOMIC DNA]</scope>
</reference>
<feature type="region of interest" description="Disordered" evidence="1">
    <location>
        <begin position="334"/>
        <end position="406"/>
    </location>
</feature>
<feature type="compositionally biased region" description="Basic and acidic residues" evidence="1">
    <location>
        <begin position="388"/>
        <end position="406"/>
    </location>
</feature>
<dbReference type="Proteomes" id="UP000479190">
    <property type="component" value="Unassembled WGS sequence"/>
</dbReference>
<proteinExistence type="predicted"/>
<dbReference type="AlphaFoldDB" id="A0A6H5I160"/>
<protein>
    <submittedName>
        <fullName evidence="2">Uncharacterized protein</fullName>
    </submittedName>
</protein>
<keyword evidence="3" id="KW-1185">Reference proteome</keyword>
<sequence length="406" mass="44704">MLLTADDAIRKQKTRGTKRRVCGGEKEGKVSSSCSCFVSEPIVASRRWTPSAEVAKRKNSSCSGYMCCFVFCCARRRASLPATSTQYNASTRANEKTAKAHICARRSLHSTYTASPIQYSQIFLNKYVGNRIQFNINVIHLSGRNARDGIGVRSLDVSVVYTLTPELEYESTHKYNVCRELTRPRAQLCHQKNSLQTCADLLAVISLAGFPDTRVFADSRMIYTMYAECEGALSQVSYQQQRRQLHVSMAVRSSGQERRPGLHRQEHNLDPETSHRPRRLRRVSLDHYAAGVEGARPGPVGQHSGALRGPREEPHGPALPLPHLQRHAELRGPAQAHPLSRGLRLGPAPGSPGLHPAGRRREQAVHRLRTISHTTGGQLLPGLSAGHGEGRGAPRDSAGGRHQEAA</sequence>
<name>A0A6H5I160_9HYME</name>
<dbReference type="EMBL" id="CADCXV010000651">
    <property type="protein sequence ID" value="CAB0031740.1"/>
    <property type="molecule type" value="Genomic_DNA"/>
</dbReference>
<evidence type="ECO:0000313" key="3">
    <source>
        <dbReference type="Proteomes" id="UP000479190"/>
    </source>
</evidence>
<organism evidence="2 3">
    <name type="scientific">Trichogramma brassicae</name>
    <dbReference type="NCBI Taxonomy" id="86971"/>
    <lineage>
        <taxon>Eukaryota</taxon>
        <taxon>Metazoa</taxon>
        <taxon>Ecdysozoa</taxon>
        <taxon>Arthropoda</taxon>
        <taxon>Hexapoda</taxon>
        <taxon>Insecta</taxon>
        <taxon>Pterygota</taxon>
        <taxon>Neoptera</taxon>
        <taxon>Endopterygota</taxon>
        <taxon>Hymenoptera</taxon>
        <taxon>Apocrita</taxon>
        <taxon>Proctotrupomorpha</taxon>
        <taxon>Chalcidoidea</taxon>
        <taxon>Trichogrammatidae</taxon>
        <taxon>Trichogramma</taxon>
    </lineage>
</organism>
<evidence type="ECO:0000313" key="2">
    <source>
        <dbReference type="EMBL" id="CAB0031740.1"/>
    </source>
</evidence>
<evidence type="ECO:0000256" key="1">
    <source>
        <dbReference type="SAM" id="MobiDB-lite"/>
    </source>
</evidence>